<proteinExistence type="predicted"/>
<dbReference type="Proteomes" id="UP000198688">
    <property type="component" value="Chromosome I"/>
</dbReference>
<protein>
    <submittedName>
        <fullName evidence="1">Uncharacterized protein</fullName>
    </submittedName>
</protein>
<organism evidence="1 2">
    <name type="scientific">Actinoplanes derwentensis</name>
    <dbReference type="NCBI Taxonomy" id="113562"/>
    <lineage>
        <taxon>Bacteria</taxon>
        <taxon>Bacillati</taxon>
        <taxon>Actinomycetota</taxon>
        <taxon>Actinomycetes</taxon>
        <taxon>Micromonosporales</taxon>
        <taxon>Micromonosporaceae</taxon>
        <taxon>Actinoplanes</taxon>
    </lineage>
</organism>
<sequence>MRLTLRHGASRKIKPRLGGHSFAADKVSGCAEQHRERKEQNLQQPAGHGRFNIIW</sequence>
<dbReference type="AlphaFoldDB" id="A0A1H2D8J5"/>
<dbReference type="EMBL" id="LT629758">
    <property type="protein sequence ID" value="SDT78919.1"/>
    <property type="molecule type" value="Genomic_DNA"/>
</dbReference>
<accession>A0A1H2D8J5</accession>
<gene>
    <name evidence="1" type="ORF">SAMN04489716_8570</name>
</gene>
<evidence type="ECO:0000313" key="2">
    <source>
        <dbReference type="Proteomes" id="UP000198688"/>
    </source>
</evidence>
<evidence type="ECO:0000313" key="1">
    <source>
        <dbReference type="EMBL" id="SDT78919.1"/>
    </source>
</evidence>
<name>A0A1H2D8J5_9ACTN</name>
<keyword evidence="2" id="KW-1185">Reference proteome</keyword>
<reference evidence="1 2" key="1">
    <citation type="submission" date="2016-10" db="EMBL/GenBank/DDBJ databases">
        <authorList>
            <person name="de Groot N.N."/>
        </authorList>
    </citation>
    <scope>NUCLEOTIDE SEQUENCE [LARGE SCALE GENOMIC DNA]</scope>
    <source>
        <strain evidence="1 2">DSM 43941</strain>
    </source>
</reference>